<name>A0A150GA53_GONPE</name>
<feature type="transmembrane region" description="Helical" evidence="1">
    <location>
        <begin position="346"/>
        <end position="364"/>
    </location>
</feature>
<accession>A0A150GA53</accession>
<keyword evidence="1" id="KW-0472">Membrane</keyword>
<feature type="signal peptide" evidence="2">
    <location>
        <begin position="1"/>
        <end position="22"/>
    </location>
</feature>
<keyword evidence="1" id="KW-0812">Transmembrane</keyword>
<evidence type="ECO:0000313" key="3">
    <source>
        <dbReference type="EMBL" id="KXZ46726.1"/>
    </source>
</evidence>
<sequence length="377" mass="38812">MTPIKAVSLVLLLVVALGSVRALCGAVFCGLKALNITHAGLVDAIRHFVAQARAGAAGIFSAAAAAAAGEDAAAAAADAVAAATAAAAVDGATDDLLGGISGAAEDLSSDLGEDPQAVLRELGVPDAAQRLGSAVKYLLTGASPDPQVVWLICRTALLLLGALALDLVDDLAIFANHTLYPIAAPLAQLDKSLYINPVAQVARSALFLMPIPLIAARVPLVSTVGALARRGAVAGLRGAAISWVLIAADAALTAWAIALVLQLLMQVYGTRGRPRGLAPRSGPDSRTPGLLRLATALLLARLGLQVAQSAAGGGWMVLQAMHCLLATQQALYEPYLLDEWNTTTPYAWIALLYILYSMMAAYTWHWYPFSALGNAAA</sequence>
<feature type="transmembrane region" description="Helical" evidence="1">
    <location>
        <begin position="240"/>
        <end position="268"/>
    </location>
</feature>
<protein>
    <submittedName>
        <fullName evidence="3">Uncharacterized protein</fullName>
    </submittedName>
</protein>
<evidence type="ECO:0000256" key="1">
    <source>
        <dbReference type="SAM" id="Phobius"/>
    </source>
</evidence>
<evidence type="ECO:0000313" key="4">
    <source>
        <dbReference type="Proteomes" id="UP000075714"/>
    </source>
</evidence>
<reference evidence="4" key="1">
    <citation type="journal article" date="2016" name="Nat. Commun.">
        <title>The Gonium pectorale genome demonstrates co-option of cell cycle regulation during the evolution of multicellularity.</title>
        <authorList>
            <person name="Hanschen E.R."/>
            <person name="Marriage T.N."/>
            <person name="Ferris P.J."/>
            <person name="Hamaji T."/>
            <person name="Toyoda A."/>
            <person name="Fujiyama A."/>
            <person name="Neme R."/>
            <person name="Noguchi H."/>
            <person name="Minakuchi Y."/>
            <person name="Suzuki M."/>
            <person name="Kawai-Toyooka H."/>
            <person name="Smith D.R."/>
            <person name="Sparks H."/>
            <person name="Anderson J."/>
            <person name="Bakaric R."/>
            <person name="Luria V."/>
            <person name="Karger A."/>
            <person name="Kirschner M.W."/>
            <person name="Durand P.M."/>
            <person name="Michod R.E."/>
            <person name="Nozaki H."/>
            <person name="Olson B.J."/>
        </authorList>
    </citation>
    <scope>NUCLEOTIDE SEQUENCE [LARGE SCALE GENOMIC DNA]</scope>
    <source>
        <strain evidence="4">NIES-2863</strain>
    </source>
</reference>
<comment type="caution">
    <text evidence="3">The sequence shown here is derived from an EMBL/GenBank/DDBJ whole genome shotgun (WGS) entry which is preliminary data.</text>
</comment>
<proteinExistence type="predicted"/>
<feature type="chain" id="PRO_5007561920" evidence="2">
    <location>
        <begin position="23"/>
        <end position="377"/>
    </location>
</feature>
<organism evidence="3 4">
    <name type="scientific">Gonium pectorale</name>
    <name type="common">Green alga</name>
    <dbReference type="NCBI Taxonomy" id="33097"/>
    <lineage>
        <taxon>Eukaryota</taxon>
        <taxon>Viridiplantae</taxon>
        <taxon>Chlorophyta</taxon>
        <taxon>core chlorophytes</taxon>
        <taxon>Chlorophyceae</taxon>
        <taxon>CS clade</taxon>
        <taxon>Chlamydomonadales</taxon>
        <taxon>Volvocaceae</taxon>
        <taxon>Gonium</taxon>
    </lineage>
</organism>
<keyword evidence="4" id="KW-1185">Reference proteome</keyword>
<keyword evidence="1" id="KW-1133">Transmembrane helix</keyword>
<dbReference type="Proteomes" id="UP000075714">
    <property type="component" value="Unassembled WGS sequence"/>
</dbReference>
<dbReference type="EMBL" id="LSYV01000042">
    <property type="protein sequence ID" value="KXZ46726.1"/>
    <property type="molecule type" value="Genomic_DNA"/>
</dbReference>
<evidence type="ECO:0000256" key="2">
    <source>
        <dbReference type="SAM" id="SignalP"/>
    </source>
</evidence>
<dbReference type="AlphaFoldDB" id="A0A150GA53"/>
<keyword evidence="2" id="KW-0732">Signal</keyword>
<gene>
    <name evidence="3" type="ORF">GPECTOR_41g691</name>
</gene>